<keyword evidence="3 6" id="KW-0539">Nucleus</keyword>
<dbReference type="PANTHER" id="PTHR46010:SF1">
    <property type="entry name" value="PROTEIN IWS1 HOMOLOG"/>
    <property type="match status" value="1"/>
</dbReference>
<dbReference type="InterPro" id="IPR051037">
    <property type="entry name" value="RNAPII_TF_IWS1"/>
</dbReference>
<keyword evidence="1" id="KW-0805">Transcription regulation</keyword>
<feature type="compositionally biased region" description="Basic and acidic residues" evidence="7">
    <location>
        <begin position="162"/>
        <end position="171"/>
    </location>
</feature>
<feature type="region of interest" description="Disordered" evidence="7">
    <location>
        <begin position="1"/>
        <end position="244"/>
    </location>
</feature>
<gene>
    <name evidence="9" type="ORF">P280DRAFT_451237</name>
</gene>
<keyword evidence="2" id="KW-0804">Transcription</keyword>
<evidence type="ECO:0000259" key="8">
    <source>
        <dbReference type="PROSITE" id="PS51319"/>
    </source>
</evidence>
<comment type="function">
    <text evidence="4">Transcription factor involved in RNA polymerase II transcription regulation. May function in both SPT15/TBP post-recruitment and recruitment steps of transcription.</text>
</comment>
<dbReference type="PANTHER" id="PTHR46010">
    <property type="entry name" value="PROTEIN IWS1 HOMOLOG"/>
    <property type="match status" value="1"/>
</dbReference>
<protein>
    <recommendedName>
        <fullName evidence="8">TFIIS N-terminal domain-containing protein</fullName>
    </recommendedName>
</protein>
<evidence type="ECO:0000313" key="10">
    <source>
        <dbReference type="Proteomes" id="UP000799753"/>
    </source>
</evidence>
<dbReference type="AlphaFoldDB" id="A0A6A6S2L7"/>
<organism evidence="9 10">
    <name type="scientific">Massarina eburnea CBS 473.64</name>
    <dbReference type="NCBI Taxonomy" id="1395130"/>
    <lineage>
        <taxon>Eukaryota</taxon>
        <taxon>Fungi</taxon>
        <taxon>Dikarya</taxon>
        <taxon>Ascomycota</taxon>
        <taxon>Pezizomycotina</taxon>
        <taxon>Dothideomycetes</taxon>
        <taxon>Pleosporomycetidae</taxon>
        <taxon>Pleosporales</taxon>
        <taxon>Massarineae</taxon>
        <taxon>Massarinaceae</taxon>
        <taxon>Massarina</taxon>
    </lineage>
</organism>
<evidence type="ECO:0000256" key="7">
    <source>
        <dbReference type="SAM" id="MobiDB-lite"/>
    </source>
</evidence>
<evidence type="ECO:0000256" key="2">
    <source>
        <dbReference type="ARBA" id="ARBA00023163"/>
    </source>
</evidence>
<dbReference type="PROSITE" id="PS51319">
    <property type="entry name" value="TFIIS_N"/>
    <property type="match status" value="1"/>
</dbReference>
<feature type="region of interest" description="Disordered" evidence="7">
    <location>
        <begin position="428"/>
        <end position="455"/>
    </location>
</feature>
<feature type="compositionally biased region" description="Basic residues" evidence="7">
    <location>
        <begin position="125"/>
        <end position="138"/>
    </location>
</feature>
<reference evidence="9" key="1">
    <citation type="journal article" date="2020" name="Stud. Mycol.">
        <title>101 Dothideomycetes genomes: a test case for predicting lifestyles and emergence of pathogens.</title>
        <authorList>
            <person name="Haridas S."/>
            <person name="Albert R."/>
            <person name="Binder M."/>
            <person name="Bloem J."/>
            <person name="Labutti K."/>
            <person name="Salamov A."/>
            <person name="Andreopoulos B."/>
            <person name="Baker S."/>
            <person name="Barry K."/>
            <person name="Bills G."/>
            <person name="Bluhm B."/>
            <person name="Cannon C."/>
            <person name="Castanera R."/>
            <person name="Culley D."/>
            <person name="Daum C."/>
            <person name="Ezra D."/>
            <person name="Gonzalez J."/>
            <person name="Henrissat B."/>
            <person name="Kuo A."/>
            <person name="Liang C."/>
            <person name="Lipzen A."/>
            <person name="Lutzoni F."/>
            <person name="Magnuson J."/>
            <person name="Mondo S."/>
            <person name="Nolan M."/>
            <person name="Ohm R."/>
            <person name="Pangilinan J."/>
            <person name="Park H.-J."/>
            <person name="Ramirez L."/>
            <person name="Alfaro M."/>
            <person name="Sun H."/>
            <person name="Tritt A."/>
            <person name="Yoshinaga Y."/>
            <person name="Zwiers L.-H."/>
            <person name="Turgeon B."/>
            <person name="Goodwin S."/>
            <person name="Spatafora J."/>
            <person name="Crous P."/>
            <person name="Grigoriev I."/>
        </authorList>
    </citation>
    <scope>NUCLEOTIDE SEQUENCE</scope>
    <source>
        <strain evidence="9">CBS 473.64</strain>
    </source>
</reference>
<feature type="domain" description="TFIIS N-terminal" evidence="8">
    <location>
        <begin position="276"/>
        <end position="353"/>
    </location>
</feature>
<comment type="subcellular location">
    <subcellularLocation>
        <location evidence="6">Nucleus</location>
    </subcellularLocation>
</comment>
<feature type="compositionally biased region" description="Acidic residues" evidence="7">
    <location>
        <begin position="211"/>
        <end position="220"/>
    </location>
</feature>
<accession>A0A6A6S2L7</accession>
<dbReference type="InterPro" id="IPR035441">
    <property type="entry name" value="TFIIS/LEDGF_dom_sf"/>
</dbReference>
<dbReference type="FunFam" id="1.20.930.10:FF:000003">
    <property type="entry name" value="Putative Transcription factor IWS1"/>
    <property type="match status" value="1"/>
</dbReference>
<evidence type="ECO:0000256" key="4">
    <source>
        <dbReference type="ARBA" id="ARBA00037349"/>
    </source>
</evidence>
<evidence type="ECO:0000256" key="6">
    <source>
        <dbReference type="PROSITE-ProRule" id="PRU00649"/>
    </source>
</evidence>
<dbReference type="EMBL" id="MU006784">
    <property type="protein sequence ID" value="KAF2640494.1"/>
    <property type="molecule type" value="Genomic_DNA"/>
</dbReference>
<feature type="compositionally biased region" description="Acidic residues" evidence="7">
    <location>
        <begin position="44"/>
        <end position="64"/>
    </location>
</feature>
<dbReference type="GO" id="GO:0005634">
    <property type="term" value="C:nucleus"/>
    <property type="evidence" value="ECO:0007669"/>
    <property type="project" value="UniProtKB-SubCell"/>
</dbReference>
<feature type="compositionally biased region" description="Basic and acidic residues" evidence="7">
    <location>
        <begin position="235"/>
        <end position="244"/>
    </location>
</feature>
<dbReference type="InterPro" id="IPR017923">
    <property type="entry name" value="TFIIS_N"/>
</dbReference>
<dbReference type="Gene3D" id="1.20.930.10">
    <property type="entry name" value="Conserved domain common to transcription factors TFIIS, elongin A, CRSP70"/>
    <property type="match status" value="1"/>
</dbReference>
<evidence type="ECO:0000256" key="3">
    <source>
        <dbReference type="ARBA" id="ARBA00023242"/>
    </source>
</evidence>
<dbReference type="GO" id="GO:0016973">
    <property type="term" value="P:poly(A)+ mRNA export from nucleus"/>
    <property type="evidence" value="ECO:0007669"/>
    <property type="project" value="TreeGrafter"/>
</dbReference>
<sequence length="455" mass="51329">MEDVKFARSHSNSPLPEAGDDPDDPQRPDVEEENATPNPPIGDPDQDMEVTEEKEEMPDADDIQEGGLSDNESVLSELDDDQFDTFDPNNIAIEERPAQFIDDTNVNLIGVHKRKRAEGEGDQPKKKKKKQEKSRRKKNKDDEVSAGDEAAPSARGKRTKKARETKARASPEVEPEENLTPEERRKRALNRQIDAIVKPGASRRRKKGDIDLDGMADEEISEMRSRMAAAAEADNEGRKRGEPARHKLRLLPEVVALLNKNSIKESIVDPEMNLLEAVRFFLEPLSDGSLPAYDIQKELFAALMKLPVNKESLVASGIGKVIIFYCKSKRPELNIKRQAEKLFTEWTRPILKRHDDYRKKEFAQADYDPTYLTYFRNVPTRNPQNSQAAHAAAQRAKALEPERNFVRARMEASRSTYTIVPKSNVVFNENRQRGQGGGGEDILKKIKGRGGGGRR</sequence>
<feature type="compositionally biased region" description="Basic residues" evidence="7">
    <location>
        <begin position="445"/>
        <end position="455"/>
    </location>
</feature>
<comment type="similarity">
    <text evidence="5">Belongs to the IWS1 family.</text>
</comment>
<evidence type="ECO:0000256" key="1">
    <source>
        <dbReference type="ARBA" id="ARBA00023015"/>
    </source>
</evidence>
<dbReference type="Pfam" id="PF08711">
    <property type="entry name" value="Med26"/>
    <property type="match status" value="1"/>
</dbReference>
<name>A0A6A6S2L7_9PLEO</name>
<evidence type="ECO:0000256" key="5">
    <source>
        <dbReference type="ARBA" id="ARBA00037992"/>
    </source>
</evidence>
<evidence type="ECO:0000313" key="9">
    <source>
        <dbReference type="EMBL" id="KAF2640494.1"/>
    </source>
</evidence>
<proteinExistence type="inferred from homology"/>
<dbReference type="OrthoDB" id="21124at2759"/>
<keyword evidence="10" id="KW-1185">Reference proteome</keyword>
<dbReference type="Proteomes" id="UP000799753">
    <property type="component" value="Unassembled WGS sequence"/>
</dbReference>